<comment type="caution">
    <text evidence="2">The sequence shown here is derived from an EMBL/GenBank/DDBJ whole genome shotgun (WGS) entry which is preliminary data.</text>
</comment>
<dbReference type="Gene3D" id="3.40.50.620">
    <property type="entry name" value="HUPs"/>
    <property type="match status" value="1"/>
</dbReference>
<dbReference type="InterPro" id="IPR050128">
    <property type="entry name" value="Sulfate_adenylyltrnsfr_sub2"/>
</dbReference>
<sequence>MDLEKTAIERIRTASQMSLQHYGLPLVVTDSGGKDSAVCRELVRRSGVPFELMHNLTTADAPQTIYYVREQFQKAEQAGITCSINKPYYKGQRITMWSLIPMKMIPPTRTIRYCCEVLKENGGAGRFITTGVRWAESRKRRKNRGIYENFVPNGKKRAIILNNDNDDTRRLFESCLSRGKHVCNPIVDWSDQQVWEYIQAEKIPMNPLYEMGFHRVGCVGCPMAGKQRYREFRIFPTYERAYRRAFAKMLELRKAAGRQCNSRLWSDVDAFFRWWMEDPGIPGQYELSFHEDTNEIYYDYL</sequence>
<dbReference type="PANTHER" id="PTHR43196">
    <property type="entry name" value="SULFATE ADENYLYLTRANSFERASE SUBUNIT 2"/>
    <property type="match status" value="1"/>
</dbReference>
<dbReference type="EMBL" id="JBBMEX010000002">
    <property type="protein sequence ID" value="MEQ2556859.1"/>
    <property type="molecule type" value="Genomic_DNA"/>
</dbReference>
<evidence type="ECO:0000313" key="2">
    <source>
        <dbReference type="EMBL" id="MEQ2556859.1"/>
    </source>
</evidence>
<dbReference type="Pfam" id="PF01507">
    <property type="entry name" value="PAPS_reduct"/>
    <property type="match status" value="1"/>
</dbReference>
<proteinExistence type="predicted"/>
<keyword evidence="3" id="KW-1185">Reference proteome</keyword>
<organism evidence="2 3">
    <name type="scientific">Maccoyibacter intestinihominis</name>
    <dbReference type="NCBI Taxonomy" id="3133499"/>
    <lineage>
        <taxon>Bacteria</taxon>
        <taxon>Bacillati</taxon>
        <taxon>Bacillota</taxon>
        <taxon>Clostridia</taxon>
        <taxon>Lachnospirales</taxon>
        <taxon>Lachnospiraceae</taxon>
        <taxon>Maccoyibacter</taxon>
    </lineage>
</organism>
<gene>
    <name evidence="2" type="ORF">WMO43_03050</name>
</gene>
<dbReference type="PANTHER" id="PTHR43196:SF2">
    <property type="entry name" value="PHOSPHOADENOSINE PHOSPHOSULFATE REDUCTASE"/>
    <property type="match status" value="1"/>
</dbReference>
<protein>
    <submittedName>
        <fullName evidence="2">Phosphoadenosine phosphosulfate reductase family protein</fullName>
    </submittedName>
</protein>
<dbReference type="SUPFAM" id="SSF52402">
    <property type="entry name" value="Adenine nucleotide alpha hydrolases-like"/>
    <property type="match status" value="1"/>
</dbReference>
<accession>A0ABV1HAW6</accession>
<feature type="domain" description="Phosphoadenosine phosphosulphate reductase" evidence="1">
    <location>
        <begin position="26"/>
        <end position="223"/>
    </location>
</feature>
<name>A0ABV1HAW6_9FIRM</name>
<dbReference type="Proteomes" id="UP001454489">
    <property type="component" value="Unassembled WGS sequence"/>
</dbReference>
<dbReference type="InterPro" id="IPR014729">
    <property type="entry name" value="Rossmann-like_a/b/a_fold"/>
</dbReference>
<evidence type="ECO:0000313" key="3">
    <source>
        <dbReference type="Proteomes" id="UP001454489"/>
    </source>
</evidence>
<dbReference type="InterPro" id="IPR002500">
    <property type="entry name" value="PAPS_reduct_dom"/>
</dbReference>
<evidence type="ECO:0000259" key="1">
    <source>
        <dbReference type="Pfam" id="PF01507"/>
    </source>
</evidence>
<reference evidence="2 3" key="1">
    <citation type="submission" date="2024-03" db="EMBL/GenBank/DDBJ databases">
        <title>Human intestinal bacterial collection.</title>
        <authorList>
            <person name="Pauvert C."/>
            <person name="Hitch T.C.A."/>
            <person name="Clavel T."/>
        </authorList>
    </citation>
    <scope>NUCLEOTIDE SEQUENCE [LARGE SCALE GENOMIC DNA]</scope>
    <source>
        <strain evidence="2 3">CLA-AA-H185</strain>
    </source>
</reference>